<proteinExistence type="predicted"/>
<evidence type="ECO:0000259" key="1">
    <source>
        <dbReference type="Pfam" id="PF06025"/>
    </source>
</evidence>
<sequence length="164" mass="18661">MVLVNFGFKFSLQHAFGFVISATNLYSRHPQLSNCCHSPLSSLSCPWVHCFVLHVTCPYRKGFWWWSVLTCSNSDERSHSQRSYLFSCLDAADLPSAFLDAIMGGILSSAKAVSCIPHCLDALCLNNNGLQAVRIVMLYTHYIYMSQKGLLVWKWFPTLQLFRK</sequence>
<accession>A0A9Q0GZ77</accession>
<evidence type="ECO:0000313" key="3">
    <source>
        <dbReference type="Proteomes" id="UP001141806"/>
    </source>
</evidence>
<gene>
    <name evidence="2" type="ORF">NE237_013714</name>
</gene>
<organism evidence="2 3">
    <name type="scientific">Protea cynaroides</name>
    <dbReference type="NCBI Taxonomy" id="273540"/>
    <lineage>
        <taxon>Eukaryota</taxon>
        <taxon>Viridiplantae</taxon>
        <taxon>Streptophyta</taxon>
        <taxon>Embryophyta</taxon>
        <taxon>Tracheophyta</taxon>
        <taxon>Spermatophyta</taxon>
        <taxon>Magnoliopsida</taxon>
        <taxon>Proteales</taxon>
        <taxon>Proteaceae</taxon>
        <taxon>Protea</taxon>
    </lineage>
</organism>
<comment type="caution">
    <text evidence="2">The sequence shown here is derived from an EMBL/GenBank/DDBJ whole genome shotgun (WGS) entry which is preliminary data.</text>
</comment>
<dbReference type="Proteomes" id="UP001141806">
    <property type="component" value="Unassembled WGS sequence"/>
</dbReference>
<dbReference type="EMBL" id="JAMYWD010000011">
    <property type="protein sequence ID" value="KAJ4956931.1"/>
    <property type="molecule type" value="Genomic_DNA"/>
</dbReference>
<name>A0A9Q0GZ77_9MAGN</name>
<feature type="domain" description="DUF913" evidence="1">
    <location>
        <begin position="86"/>
        <end position="134"/>
    </location>
</feature>
<protein>
    <recommendedName>
        <fullName evidence="1">DUF913 domain-containing protein</fullName>
    </recommendedName>
</protein>
<dbReference type="Pfam" id="PF06025">
    <property type="entry name" value="DUF913"/>
    <property type="match status" value="1"/>
</dbReference>
<keyword evidence="3" id="KW-1185">Reference proteome</keyword>
<dbReference type="InterPro" id="IPR010314">
    <property type="entry name" value="E3_Ub_ligase_DUF913"/>
</dbReference>
<dbReference type="AlphaFoldDB" id="A0A9Q0GZ77"/>
<evidence type="ECO:0000313" key="2">
    <source>
        <dbReference type="EMBL" id="KAJ4956931.1"/>
    </source>
</evidence>
<reference evidence="2" key="1">
    <citation type="journal article" date="2023" name="Plant J.">
        <title>The genome of the king protea, Protea cynaroides.</title>
        <authorList>
            <person name="Chang J."/>
            <person name="Duong T.A."/>
            <person name="Schoeman C."/>
            <person name="Ma X."/>
            <person name="Roodt D."/>
            <person name="Barker N."/>
            <person name="Li Z."/>
            <person name="Van de Peer Y."/>
            <person name="Mizrachi E."/>
        </authorList>
    </citation>
    <scope>NUCLEOTIDE SEQUENCE</scope>
    <source>
        <tissue evidence="2">Young leaves</tissue>
    </source>
</reference>